<dbReference type="Pfam" id="PF13041">
    <property type="entry name" value="PPR_2"/>
    <property type="match status" value="2"/>
</dbReference>
<dbReference type="FunFam" id="1.25.40.10:FF:000227">
    <property type="entry name" value="Pentatricopeptide repeat-containing protein At3g13880"/>
    <property type="match status" value="1"/>
</dbReference>
<dbReference type="PROSITE" id="PS51375">
    <property type="entry name" value="PPR"/>
    <property type="match status" value="4"/>
</dbReference>
<dbReference type="GO" id="GO:0008270">
    <property type="term" value="F:zinc ion binding"/>
    <property type="evidence" value="ECO:0007669"/>
    <property type="project" value="InterPro"/>
</dbReference>
<dbReference type="InterPro" id="IPR046848">
    <property type="entry name" value="E_motif"/>
</dbReference>
<comment type="similarity">
    <text evidence="1">Belongs to the PPR family. PCMP-H subfamily.</text>
</comment>
<evidence type="ECO:0000259" key="4">
    <source>
        <dbReference type="Pfam" id="PF14432"/>
    </source>
</evidence>
<feature type="domain" description="DYW" evidence="4">
    <location>
        <begin position="617"/>
        <end position="709"/>
    </location>
</feature>
<keyword evidence="2" id="KW-0677">Repeat</keyword>
<dbReference type="Pfam" id="PF01535">
    <property type="entry name" value="PPR"/>
    <property type="match status" value="6"/>
</dbReference>
<feature type="repeat" description="PPR" evidence="3">
    <location>
        <begin position="301"/>
        <end position="335"/>
    </location>
</feature>
<feature type="repeat" description="PPR" evidence="3">
    <location>
        <begin position="402"/>
        <end position="436"/>
    </location>
</feature>
<dbReference type="InterPro" id="IPR032867">
    <property type="entry name" value="DYW_dom"/>
</dbReference>
<gene>
    <name evidence="5" type="ORF">O6P43_009112</name>
</gene>
<sequence>MPTVKPPATLHTCIRSLSFPFKSNYTSSSVEDLIKLLKVSADAKNLKFGKTIHAHLITTNQTAKSTDIVQDNSLIHLYVKCDQLPNARQLFDRMPTRNVVSWSALMAGYLHNGFALEGLGLFKTMVSLDNLRPNEYVFTTVLSCCSASERFGEGKQCHAYLLKAGLLLHQYVKNALIQLYSRCFDVAGAMQVLSMVPGYDNVSYNSILNALMECGYTKEAVEVLARMVGECVHWDNVTFVTVFGLCAQISDLKLGLQVHALMLKSNIECDIFITSTLIDMYGKCGQIVNARKVFDDLQTQNVVSWTAIMTAHLQNGDFEEVLTLYRSMEFGDVMPNDYTFAVLLSACAGLAALRHGDLLHACVEKWGFKDHIKVRNALIQMYSKSGSIDSAYNVFSEMTYRDTITWNAMISGYSHHGLGKQALVIFKDMMAVGECPNYRTFVGVLSACAYLGLVQEGYYYLNQLMKQIGIEPGLEHYTCMIGLLSRAGLLDEAEKFMRTTPVKWDVVAWRTLLNACHVHRNYGLGQRIAKSIIEMDPKDVGTYILLSNMYAKARRWDGVVKIRKLIRERNVKKEPGVSWVEIRNAIHIFLSEGNSHPETTQIYKKVRELLIMIKPLGYVPDIASVFHDVEDEQKEGYLSYHSEKLAIAYALMKTPSQVPIRVIKNLRICDDCHTAVKLIAKVTNRTIIVRDANRFHHFQDGSCTCADLW</sequence>
<dbReference type="InterPro" id="IPR002885">
    <property type="entry name" value="PPR_rpt"/>
</dbReference>
<dbReference type="PANTHER" id="PTHR24015:SF548">
    <property type="entry name" value="OS08G0340900 PROTEIN"/>
    <property type="match status" value="1"/>
</dbReference>
<evidence type="ECO:0000256" key="1">
    <source>
        <dbReference type="ARBA" id="ARBA00006643"/>
    </source>
</evidence>
<dbReference type="Proteomes" id="UP001163823">
    <property type="component" value="Chromosome 4"/>
</dbReference>
<evidence type="ECO:0000313" key="6">
    <source>
        <dbReference type="Proteomes" id="UP001163823"/>
    </source>
</evidence>
<dbReference type="EMBL" id="JARAOO010000004">
    <property type="protein sequence ID" value="KAJ7971017.1"/>
    <property type="molecule type" value="Genomic_DNA"/>
</dbReference>
<evidence type="ECO:0000313" key="5">
    <source>
        <dbReference type="EMBL" id="KAJ7971017.1"/>
    </source>
</evidence>
<dbReference type="KEGG" id="qsa:O6P43_009112"/>
<keyword evidence="6" id="KW-1185">Reference proteome</keyword>
<dbReference type="Pfam" id="PF20431">
    <property type="entry name" value="E_motif"/>
    <property type="match status" value="1"/>
</dbReference>
<dbReference type="InterPro" id="IPR046960">
    <property type="entry name" value="PPR_At4g14850-like_plant"/>
</dbReference>
<evidence type="ECO:0000256" key="3">
    <source>
        <dbReference type="PROSITE-ProRule" id="PRU00708"/>
    </source>
</evidence>
<dbReference type="Gene3D" id="1.25.40.10">
    <property type="entry name" value="Tetratricopeptide repeat domain"/>
    <property type="match status" value="5"/>
</dbReference>
<dbReference type="NCBIfam" id="TIGR00756">
    <property type="entry name" value="PPR"/>
    <property type="match status" value="3"/>
</dbReference>
<reference evidence="5" key="1">
    <citation type="journal article" date="2023" name="Science">
        <title>Elucidation of the pathway for biosynthesis of saponin adjuvants from the soapbark tree.</title>
        <authorList>
            <person name="Reed J."/>
            <person name="Orme A."/>
            <person name="El-Demerdash A."/>
            <person name="Owen C."/>
            <person name="Martin L.B.B."/>
            <person name="Misra R.C."/>
            <person name="Kikuchi S."/>
            <person name="Rejzek M."/>
            <person name="Martin A.C."/>
            <person name="Harkess A."/>
            <person name="Leebens-Mack J."/>
            <person name="Louveau T."/>
            <person name="Stephenson M.J."/>
            <person name="Osbourn A."/>
        </authorList>
    </citation>
    <scope>NUCLEOTIDE SEQUENCE</scope>
    <source>
        <strain evidence="5">S10</strain>
    </source>
</reference>
<comment type="caution">
    <text evidence="5">The sequence shown here is derived from an EMBL/GenBank/DDBJ whole genome shotgun (WGS) entry which is preliminary data.</text>
</comment>
<dbReference type="FunFam" id="1.25.40.10:FF:001060">
    <property type="entry name" value="Os05g0572900 protein"/>
    <property type="match status" value="1"/>
</dbReference>
<evidence type="ECO:0000256" key="2">
    <source>
        <dbReference type="ARBA" id="ARBA00022737"/>
    </source>
</evidence>
<dbReference type="Pfam" id="PF14432">
    <property type="entry name" value="DYW_deaminase"/>
    <property type="match status" value="1"/>
</dbReference>
<dbReference type="FunFam" id="1.25.40.10:FF:000031">
    <property type="entry name" value="Pentatricopeptide repeat-containing protein mitochondrial"/>
    <property type="match status" value="1"/>
</dbReference>
<name>A0AAD7VBW3_QUISA</name>
<feature type="repeat" description="PPR" evidence="3">
    <location>
        <begin position="200"/>
        <end position="230"/>
    </location>
</feature>
<dbReference type="GO" id="GO:0003723">
    <property type="term" value="F:RNA binding"/>
    <property type="evidence" value="ECO:0007669"/>
    <property type="project" value="InterPro"/>
</dbReference>
<accession>A0AAD7VBW3</accession>
<dbReference type="InterPro" id="IPR011990">
    <property type="entry name" value="TPR-like_helical_dom_sf"/>
</dbReference>
<dbReference type="GO" id="GO:0009451">
    <property type="term" value="P:RNA modification"/>
    <property type="evidence" value="ECO:0007669"/>
    <property type="project" value="InterPro"/>
</dbReference>
<protein>
    <submittedName>
        <fullName evidence="5">Pentatricopeptide repeat-containing protein family</fullName>
    </submittedName>
</protein>
<proteinExistence type="inferred from homology"/>
<organism evidence="5 6">
    <name type="scientific">Quillaja saponaria</name>
    <name type="common">Soap bark tree</name>
    <dbReference type="NCBI Taxonomy" id="32244"/>
    <lineage>
        <taxon>Eukaryota</taxon>
        <taxon>Viridiplantae</taxon>
        <taxon>Streptophyta</taxon>
        <taxon>Embryophyta</taxon>
        <taxon>Tracheophyta</taxon>
        <taxon>Spermatophyta</taxon>
        <taxon>Magnoliopsida</taxon>
        <taxon>eudicotyledons</taxon>
        <taxon>Gunneridae</taxon>
        <taxon>Pentapetalae</taxon>
        <taxon>rosids</taxon>
        <taxon>fabids</taxon>
        <taxon>Fabales</taxon>
        <taxon>Quillajaceae</taxon>
        <taxon>Quillaja</taxon>
    </lineage>
</organism>
<dbReference type="PANTHER" id="PTHR24015">
    <property type="entry name" value="OS07G0578800 PROTEIN-RELATED"/>
    <property type="match status" value="1"/>
</dbReference>
<dbReference type="AlphaFoldDB" id="A0AAD7VBW3"/>
<feature type="repeat" description="PPR" evidence="3">
    <location>
        <begin position="67"/>
        <end position="101"/>
    </location>
</feature>